<dbReference type="PANTHER" id="PTHR13799">
    <property type="entry name" value="NGG1 INTERACTING FACTOR 3"/>
    <property type="match status" value="1"/>
</dbReference>
<evidence type="ECO:0000256" key="1">
    <source>
        <dbReference type="ARBA" id="ARBA00006964"/>
    </source>
</evidence>
<sequence>MLSIVNITLRPGFNLPGYKFVHKNGQNYKQGELGFYVKSSIPVKIIIDVERLNIEMLFEILAVEIESEDLDEAVRRFLETFKNAVDLACPCCCITNRRLKLSTKPWITSSILKSRNVKNKLYRKYLSISTEENKQSFKNYKKTVTKLTWALKQSYYKQSFLEAEGSPRKEWKLINDCLNRTKQNEIPEEMRVTDETTVKRKREAITLLNRYFVAIGEMTAVPTAVLQSAEDTDFKKYLPPSNDQSIFLYPVSYWLRDYGSMSGLPLSSVVTRLNNFAPLYLAEAWDNVGLLVQPSTDKMINKLMLTNDLTQDVMDEAIRNRFDMVVSYHPPIFSGMKKLLTSSWKENLIIQCIENKIAVYSPHTSWDAINGGVNDWLVQAFEPNVAASVPITSSYAAAPLNKYTHIITVPLPFDPEGKHVIRELLRVAAGDSTYVEESMLAASGKELVTILCSDEKLTGIVNVLQHPHMTTDGIRIQKLEKNILPNCGMGRFVTLTDCISVHDLIPVIKNHLGVQNLRIGFSVTHTLNTQVKTIAVCAGSGSSVIGSSKADILLTGEMSHHQVLDAQHRGATVILSEHSHTERGFLMYVQPKICGLLENQVDVLVSGCDKDPLSYV</sequence>
<feature type="binding site" evidence="3">
    <location>
        <position position="582"/>
    </location>
    <ligand>
        <name>a divalent metal cation</name>
        <dbReference type="ChEBI" id="CHEBI:60240"/>
        <label>1</label>
    </ligand>
</feature>
<dbReference type="NCBIfam" id="TIGR00486">
    <property type="entry name" value="YbgI_SA1388"/>
    <property type="match status" value="1"/>
</dbReference>
<dbReference type="GO" id="GO:0046872">
    <property type="term" value="F:metal ion binding"/>
    <property type="evidence" value="ECO:0007669"/>
    <property type="project" value="UniProtKB-KW"/>
</dbReference>
<dbReference type="InterPro" id="IPR002678">
    <property type="entry name" value="DUF34/NIF3"/>
</dbReference>
<gene>
    <name evidence="4" type="ORF">QYM36_012687</name>
</gene>
<dbReference type="FunFam" id="3.40.1390.30:FF:000001">
    <property type="entry name" value="GTP cyclohydrolase 1 type 2"/>
    <property type="match status" value="1"/>
</dbReference>
<comment type="caution">
    <text evidence="4">The sequence shown here is derived from an EMBL/GenBank/DDBJ whole genome shotgun (WGS) entry which is preliminary data.</text>
</comment>
<evidence type="ECO:0000313" key="5">
    <source>
        <dbReference type="Proteomes" id="UP001187531"/>
    </source>
</evidence>
<dbReference type="AlphaFoldDB" id="A0AA88HPV4"/>
<comment type="similarity">
    <text evidence="1">Belongs to the GTP cyclohydrolase I type 2/NIF3 family.</text>
</comment>
<keyword evidence="3" id="KW-0479">Metal-binding</keyword>
<evidence type="ECO:0000256" key="3">
    <source>
        <dbReference type="PIRSR" id="PIRSR602678-1"/>
    </source>
</evidence>
<name>A0AA88HPV4_ARTSF</name>
<protein>
    <recommendedName>
        <fullName evidence="2">NIF3-like protein 1</fullName>
    </recommendedName>
</protein>
<dbReference type="EMBL" id="JAVRJZ010000016">
    <property type="protein sequence ID" value="KAK2711621.1"/>
    <property type="molecule type" value="Genomic_DNA"/>
</dbReference>
<feature type="binding site" evidence="3">
    <location>
        <position position="367"/>
    </location>
    <ligand>
        <name>a divalent metal cation</name>
        <dbReference type="ChEBI" id="CHEBI:60240"/>
        <label>1</label>
    </ligand>
</feature>
<organism evidence="4 5">
    <name type="scientific">Artemia franciscana</name>
    <name type="common">Brine shrimp</name>
    <name type="synonym">Artemia sanfranciscana</name>
    <dbReference type="NCBI Taxonomy" id="6661"/>
    <lineage>
        <taxon>Eukaryota</taxon>
        <taxon>Metazoa</taxon>
        <taxon>Ecdysozoa</taxon>
        <taxon>Arthropoda</taxon>
        <taxon>Crustacea</taxon>
        <taxon>Branchiopoda</taxon>
        <taxon>Anostraca</taxon>
        <taxon>Artemiidae</taxon>
        <taxon>Artemia</taxon>
    </lineage>
</organism>
<dbReference type="Proteomes" id="UP001187531">
    <property type="component" value="Unassembled WGS sequence"/>
</dbReference>
<dbReference type="Gene3D" id="3.40.1390.30">
    <property type="entry name" value="NIF3 (NGG1p interacting factor 3)-like"/>
    <property type="match status" value="2"/>
</dbReference>
<feature type="binding site" evidence="3">
    <location>
        <position position="329"/>
    </location>
    <ligand>
        <name>a divalent metal cation</name>
        <dbReference type="ChEBI" id="CHEBI:60240"/>
        <label>1</label>
    </ligand>
</feature>
<accession>A0AA88HPV4</accession>
<proteinExistence type="inferred from homology"/>
<reference evidence="4" key="1">
    <citation type="submission" date="2023-07" db="EMBL/GenBank/DDBJ databases">
        <title>Chromosome-level genome assembly of Artemia franciscana.</title>
        <authorList>
            <person name="Jo E."/>
        </authorList>
    </citation>
    <scope>NUCLEOTIDE SEQUENCE</scope>
    <source>
        <tissue evidence="4">Whole body</tissue>
    </source>
</reference>
<keyword evidence="5" id="KW-1185">Reference proteome</keyword>
<dbReference type="PANTHER" id="PTHR13799:SF13">
    <property type="entry name" value="NIF3-LIKE PROTEIN 1"/>
    <property type="match status" value="1"/>
</dbReference>
<dbReference type="GO" id="GO:0005739">
    <property type="term" value="C:mitochondrion"/>
    <property type="evidence" value="ECO:0007669"/>
    <property type="project" value="TreeGrafter"/>
</dbReference>
<dbReference type="Pfam" id="PF01784">
    <property type="entry name" value="DUF34_NIF3"/>
    <property type="match status" value="1"/>
</dbReference>
<feature type="binding site" evidence="3">
    <location>
        <position position="578"/>
    </location>
    <ligand>
        <name>a divalent metal cation</name>
        <dbReference type="ChEBI" id="CHEBI:60240"/>
        <label>1</label>
    </ligand>
</feature>
<dbReference type="InterPro" id="IPR036069">
    <property type="entry name" value="DUF34/NIF3_sf"/>
</dbReference>
<evidence type="ECO:0000313" key="4">
    <source>
        <dbReference type="EMBL" id="KAK2711621.1"/>
    </source>
</evidence>
<evidence type="ECO:0000256" key="2">
    <source>
        <dbReference type="ARBA" id="ARBA00019069"/>
    </source>
</evidence>
<dbReference type="SUPFAM" id="SSF102705">
    <property type="entry name" value="NIF3 (NGG1p interacting factor 3)-like"/>
    <property type="match status" value="1"/>
</dbReference>